<name>A0ABS4QMS4_9NOCA</name>
<evidence type="ECO:0000313" key="8">
    <source>
        <dbReference type="Proteomes" id="UP001519325"/>
    </source>
</evidence>
<keyword evidence="8" id="KW-1185">Reference proteome</keyword>
<dbReference type="Pfam" id="PF02656">
    <property type="entry name" value="DUF202"/>
    <property type="match status" value="1"/>
</dbReference>
<feature type="domain" description="DUF202" evidence="6">
    <location>
        <begin position="26"/>
        <end position="90"/>
    </location>
</feature>
<dbReference type="Proteomes" id="UP001519325">
    <property type="component" value="Unassembled WGS sequence"/>
</dbReference>
<organism evidence="7 8">
    <name type="scientific">Nocardia goodfellowii</name>
    <dbReference type="NCBI Taxonomy" id="882446"/>
    <lineage>
        <taxon>Bacteria</taxon>
        <taxon>Bacillati</taxon>
        <taxon>Actinomycetota</taxon>
        <taxon>Actinomycetes</taxon>
        <taxon>Mycobacteriales</taxon>
        <taxon>Nocardiaceae</taxon>
        <taxon>Nocardia</taxon>
    </lineage>
</organism>
<evidence type="ECO:0000256" key="5">
    <source>
        <dbReference type="SAM" id="Phobius"/>
    </source>
</evidence>
<keyword evidence="2 5" id="KW-0812">Transmembrane</keyword>
<feature type="transmembrane region" description="Helical" evidence="5">
    <location>
        <begin position="105"/>
        <end position="125"/>
    </location>
</feature>
<dbReference type="RefSeq" id="WP_209895268.1">
    <property type="nucleotide sequence ID" value="NZ_JAGGMR010000001.1"/>
</dbReference>
<dbReference type="InterPro" id="IPR003807">
    <property type="entry name" value="DUF202"/>
</dbReference>
<evidence type="ECO:0000256" key="1">
    <source>
        <dbReference type="ARBA" id="ARBA00004127"/>
    </source>
</evidence>
<proteinExistence type="predicted"/>
<evidence type="ECO:0000313" key="7">
    <source>
        <dbReference type="EMBL" id="MBP2192440.1"/>
    </source>
</evidence>
<comment type="subcellular location">
    <subcellularLocation>
        <location evidence="1">Endomembrane system</location>
        <topology evidence="1">Multi-pass membrane protein</topology>
    </subcellularLocation>
</comment>
<keyword evidence="3 5" id="KW-1133">Transmembrane helix</keyword>
<gene>
    <name evidence="7" type="ORF">BJ987_005341</name>
</gene>
<dbReference type="EMBL" id="JAGGMR010000001">
    <property type="protein sequence ID" value="MBP2192440.1"/>
    <property type="molecule type" value="Genomic_DNA"/>
</dbReference>
<reference evidence="7 8" key="1">
    <citation type="submission" date="2021-03" db="EMBL/GenBank/DDBJ databases">
        <title>Sequencing the genomes of 1000 actinobacteria strains.</title>
        <authorList>
            <person name="Klenk H.-P."/>
        </authorList>
    </citation>
    <scope>NUCLEOTIDE SEQUENCE [LARGE SCALE GENOMIC DNA]</scope>
    <source>
        <strain evidence="7 8">DSM 45516</strain>
    </source>
</reference>
<evidence type="ECO:0000256" key="4">
    <source>
        <dbReference type="ARBA" id="ARBA00023136"/>
    </source>
</evidence>
<evidence type="ECO:0000256" key="2">
    <source>
        <dbReference type="ARBA" id="ARBA00022692"/>
    </source>
</evidence>
<comment type="caution">
    <text evidence="7">The sequence shown here is derived from an EMBL/GenBank/DDBJ whole genome shotgun (WGS) entry which is preliminary data.</text>
</comment>
<feature type="transmembrane region" description="Helical" evidence="5">
    <location>
        <begin position="35"/>
        <end position="52"/>
    </location>
</feature>
<evidence type="ECO:0000259" key="6">
    <source>
        <dbReference type="Pfam" id="PF02656"/>
    </source>
</evidence>
<accession>A0ABS4QMS4</accession>
<keyword evidence="4 5" id="KW-0472">Membrane</keyword>
<feature type="transmembrane region" description="Helical" evidence="5">
    <location>
        <begin position="64"/>
        <end position="84"/>
    </location>
</feature>
<evidence type="ECO:0000256" key="3">
    <source>
        <dbReference type="ARBA" id="ARBA00022989"/>
    </source>
</evidence>
<sequence>MSWLRTLFAPPPVAEREPPPAPVDYRFTLAAERTFLAWIRTALALLAGGVAMHELARTFATPLLRTLIATSVLVLATVVAVGAYRRWCVVDDAIRHDRPLPGSRLMVVLAVLVAAVGIMAGVAVATG</sequence>
<protein>
    <submittedName>
        <fullName evidence="7">Membrane protein</fullName>
    </submittedName>
</protein>